<comment type="caution">
    <text evidence="2">The sequence shown here is derived from an EMBL/GenBank/DDBJ whole genome shotgun (WGS) entry which is preliminary data.</text>
</comment>
<sequence>MFQTLSNLGTNSLHPTRIGPNEREAPEKVAADGEETAVESAVHLEIAGYRYPVDDRRRKVAFATNFDIA</sequence>
<keyword evidence="3" id="KW-1185">Reference proteome</keyword>
<evidence type="ECO:0000313" key="3">
    <source>
        <dbReference type="Proteomes" id="UP000605784"/>
    </source>
</evidence>
<dbReference type="RefSeq" id="WP_188995788.1">
    <property type="nucleotide sequence ID" value="NZ_BMOU01000002.1"/>
</dbReference>
<protein>
    <submittedName>
        <fullName evidence="2">Uncharacterized protein</fullName>
    </submittedName>
</protein>
<name>A0A830GIQ5_9EURY</name>
<accession>A0A830GIQ5</accession>
<reference evidence="2" key="1">
    <citation type="journal article" date="2014" name="Int. J. Syst. Evol. Microbiol.">
        <title>Complete genome sequence of Corynebacterium casei LMG S-19264T (=DSM 44701T), isolated from a smear-ripened cheese.</title>
        <authorList>
            <consortium name="US DOE Joint Genome Institute (JGI-PGF)"/>
            <person name="Walter F."/>
            <person name="Albersmeier A."/>
            <person name="Kalinowski J."/>
            <person name="Ruckert C."/>
        </authorList>
    </citation>
    <scope>NUCLEOTIDE SEQUENCE</scope>
    <source>
        <strain evidence="2">JCM 17820</strain>
    </source>
</reference>
<organism evidence="2 3">
    <name type="scientific">Haloarcula pellucida</name>
    <dbReference type="NCBI Taxonomy" id="1427151"/>
    <lineage>
        <taxon>Archaea</taxon>
        <taxon>Methanobacteriati</taxon>
        <taxon>Methanobacteriota</taxon>
        <taxon>Stenosarchaea group</taxon>
        <taxon>Halobacteria</taxon>
        <taxon>Halobacteriales</taxon>
        <taxon>Haloarculaceae</taxon>
        <taxon>Haloarcula</taxon>
    </lineage>
</organism>
<dbReference type="Proteomes" id="UP000605784">
    <property type="component" value="Unassembled WGS sequence"/>
</dbReference>
<dbReference type="AlphaFoldDB" id="A0A830GIQ5"/>
<evidence type="ECO:0000256" key="1">
    <source>
        <dbReference type="SAM" id="MobiDB-lite"/>
    </source>
</evidence>
<proteinExistence type="predicted"/>
<feature type="compositionally biased region" description="Basic and acidic residues" evidence="1">
    <location>
        <begin position="20"/>
        <end position="31"/>
    </location>
</feature>
<gene>
    <name evidence="2" type="ORF">GCM10009030_13450</name>
</gene>
<dbReference type="EMBL" id="BMOU01000002">
    <property type="protein sequence ID" value="GGN90948.1"/>
    <property type="molecule type" value="Genomic_DNA"/>
</dbReference>
<reference evidence="2" key="2">
    <citation type="submission" date="2020-09" db="EMBL/GenBank/DDBJ databases">
        <authorList>
            <person name="Sun Q."/>
            <person name="Ohkuma M."/>
        </authorList>
    </citation>
    <scope>NUCLEOTIDE SEQUENCE</scope>
    <source>
        <strain evidence="2">JCM 17820</strain>
    </source>
</reference>
<feature type="region of interest" description="Disordered" evidence="1">
    <location>
        <begin position="1"/>
        <end position="33"/>
    </location>
</feature>
<evidence type="ECO:0000313" key="2">
    <source>
        <dbReference type="EMBL" id="GGN90948.1"/>
    </source>
</evidence>
<feature type="compositionally biased region" description="Polar residues" evidence="1">
    <location>
        <begin position="1"/>
        <end position="14"/>
    </location>
</feature>